<protein>
    <recommendedName>
        <fullName evidence="4">DNA repair protein</fullName>
    </recommendedName>
</protein>
<sequence length="266" mass="29674">MSVNWRETMQAARAAVQTGAQGLIVIVALGLSVATLAASLGLIPWPQIALFFGGQAVPNAGMWLQIGLTLLLVLMTFFLPSNIRMAQLERSHRSFAVGMADVAQAYAHAHAADRAGVFALSGEFESMRARMEHLRQHPDFQHLEPELLQLAAQMSIETRDLARVYSDLKVARAKDFLRQRQEEVQNLTDRLAIARRTCDELRRWMGDVQAEENLAQIQMKRLEADLKEILPTLGYDFDLEDHKDEYKDANVVSLPKPGKGLDAATP</sequence>
<keyword evidence="3" id="KW-1185">Reference proteome</keyword>
<keyword evidence="1" id="KW-0472">Membrane</keyword>
<evidence type="ECO:0000313" key="2">
    <source>
        <dbReference type="EMBL" id="GLS87222.1"/>
    </source>
</evidence>
<dbReference type="EMBL" id="BSPP01000007">
    <property type="protein sequence ID" value="GLS87222.1"/>
    <property type="molecule type" value="Genomic_DNA"/>
</dbReference>
<feature type="transmembrane region" description="Helical" evidence="1">
    <location>
        <begin position="21"/>
        <end position="43"/>
    </location>
</feature>
<evidence type="ECO:0000313" key="3">
    <source>
        <dbReference type="Proteomes" id="UP001157355"/>
    </source>
</evidence>
<organism evidence="2 3">
    <name type="scientific">Cypionkella aquatica</name>
    <dbReference type="NCBI Taxonomy" id="1756042"/>
    <lineage>
        <taxon>Bacteria</taxon>
        <taxon>Pseudomonadati</taxon>
        <taxon>Pseudomonadota</taxon>
        <taxon>Alphaproteobacteria</taxon>
        <taxon>Rhodobacterales</taxon>
        <taxon>Paracoccaceae</taxon>
        <taxon>Cypionkella</taxon>
    </lineage>
</organism>
<keyword evidence="1" id="KW-0812">Transmembrane</keyword>
<keyword evidence="1" id="KW-1133">Transmembrane helix</keyword>
<dbReference type="Proteomes" id="UP001157355">
    <property type="component" value="Unassembled WGS sequence"/>
</dbReference>
<evidence type="ECO:0008006" key="4">
    <source>
        <dbReference type="Google" id="ProtNLM"/>
    </source>
</evidence>
<reference evidence="2 3" key="1">
    <citation type="journal article" date="2014" name="Int. J. Syst. Evol. Microbiol.">
        <title>Complete genome sequence of Corynebacterium casei LMG S-19264T (=DSM 44701T), isolated from a smear-ripened cheese.</title>
        <authorList>
            <consortium name="US DOE Joint Genome Institute (JGI-PGF)"/>
            <person name="Walter F."/>
            <person name="Albersmeier A."/>
            <person name="Kalinowski J."/>
            <person name="Ruckert C."/>
        </authorList>
    </citation>
    <scope>NUCLEOTIDE SEQUENCE [LARGE SCALE GENOMIC DNA]</scope>
    <source>
        <strain evidence="2 3">NBRC 111766</strain>
    </source>
</reference>
<dbReference type="RefSeq" id="WP_284325395.1">
    <property type="nucleotide sequence ID" value="NZ_BSPP01000007.1"/>
</dbReference>
<comment type="caution">
    <text evidence="2">The sequence shown here is derived from an EMBL/GenBank/DDBJ whole genome shotgun (WGS) entry which is preliminary data.</text>
</comment>
<feature type="transmembrane region" description="Helical" evidence="1">
    <location>
        <begin position="63"/>
        <end position="83"/>
    </location>
</feature>
<accession>A0AA37TZZ1</accession>
<dbReference type="AlphaFoldDB" id="A0AA37TZZ1"/>
<gene>
    <name evidence="2" type="ORF">GCM10010873_21960</name>
</gene>
<name>A0AA37TZZ1_9RHOB</name>
<evidence type="ECO:0000256" key="1">
    <source>
        <dbReference type="SAM" id="Phobius"/>
    </source>
</evidence>
<proteinExistence type="predicted"/>